<evidence type="ECO:0000256" key="1">
    <source>
        <dbReference type="ARBA" id="ARBA00022701"/>
    </source>
</evidence>
<dbReference type="InterPro" id="IPR036961">
    <property type="entry name" value="Kinesin_motor_dom_sf"/>
</dbReference>
<feature type="compositionally biased region" description="Basic and acidic residues" evidence="9">
    <location>
        <begin position="655"/>
        <end position="672"/>
    </location>
</feature>
<keyword evidence="12" id="KW-1185">Reference proteome</keyword>
<sequence length="872" mass="96436">MPQGNAAAAAALLDHGGDAGDAVMARWLQSAGLQHLASPLASTAIDHRLLPNLLMQGYGAQSTEEKQRLLKLMRNLNFNGESGSEPYTPTTQSLGVAGSDGFYSPEFRGEFGAGLLDLHAMDDTELLSEHVVSEPFEPSPFMPGDTRVFEDDFDPINSKLESGEADTDASISLPMNSTRENNVAKIKVVVRKRPLNKKELAKKEDDVVTVTGNAYLTVHEPKLKVDLTAYVEKHEFCFDAVLDEHVTNDEVYRSTVEPIIPTIFERTKATCFAYGQTGSGKTYTMQPLPLRAAEDLVRQLHQPVYRDQRFKLWLSYFEIYGGKLYDLLSDRKKLCMREDGRQQVCIVGLQEFEVCDVLIVKEFIEKGSAARSTGSTGANEESSRSHAILQLAVKKHSEVKASKRNNDGNEARSGKVVGKISFIDLAGSERGADTTDNDRQTRIEGAEINKSLLALKECIRALDNDQIHIPFRGSKLTEVLRDSFVGNSKTVMISCISPGAGSCEHTLNTLRYADRVKSLSKSGNPRKDQVPNAVPQTNNKEVSSTSSFPASAGAEDFNDQRQEKTMDMGRKFVEKENSLHSSAAAAVDKQPLSYSSNYLSNGGEEKGFPSASVDRERYEVKNSHGDSTSQKMNSYSQSDTDEKVQKVSPPRRKGYKDEKSERPANWMKKDANGSDLFTTSSKQQSTGNYGTVSKDEKSERPANWMKRDANGSDLVTTSSKQSTGSYSTLSKDEKSERPANWIKRDANGSDTFTTSSKQQSTGNYNNITTGSRLNETESSPDGNVSAVLEEEEALIAAHRKEIEDTMEIVREEMKLLAEVDQPGSLIDNYVTKLSFVLSRKAASLVGLQARLARFQHRLKEQEILSRKRVPRQ</sequence>
<dbReference type="GO" id="GO:0007019">
    <property type="term" value="P:microtubule depolymerization"/>
    <property type="evidence" value="ECO:0007669"/>
    <property type="project" value="TreeGrafter"/>
</dbReference>
<dbReference type="EMBL" id="QZWG01000015">
    <property type="protein sequence ID" value="RZB64677.1"/>
    <property type="molecule type" value="Genomic_DNA"/>
</dbReference>
<feature type="compositionally biased region" description="Polar residues" evidence="9">
    <location>
        <begin position="713"/>
        <end position="729"/>
    </location>
</feature>
<evidence type="ECO:0000256" key="3">
    <source>
        <dbReference type="ARBA" id="ARBA00022840"/>
    </source>
</evidence>
<feature type="compositionally biased region" description="Basic and acidic residues" evidence="9">
    <location>
        <begin position="603"/>
        <end position="624"/>
    </location>
</feature>
<evidence type="ECO:0000256" key="2">
    <source>
        <dbReference type="ARBA" id="ARBA00022741"/>
    </source>
</evidence>
<feature type="compositionally biased region" description="Polar residues" evidence="9">
    <location>
        <begin position="625"/>
        <end position="638"/>
    </location>
</feature>
<dbReference type="InterPro" id="IPR027640">
    <property type="entry name" value="Kinesin-like_fam"/>
</dbReference>
<proteinExistence type="inferred from homology"/>
<dbReference type="AlphaFoldDB" id="A0A445GTQ5"/>
<evidence type="ECO:0000256" key="6">
    <source>
        <dbReference type="PROSITE-ProRule" id="PRU00283"/>
    </source>
</evidence>
<dbReference type="GO" id="GO:0005874">
    <property type="term" value="C:microtubule"/>
    <property type="evidence" value="ECO:0007669"/>
    <property type="project" value="UniProtKB-KW"/>
</dbReference>
<dbReference type="CDD" id="cd01367">
    <property type="entry name" value="KISc_KIF2_like"/>
    <property type="match status" value="1"/>
</dbReference>
<dbReference type="PROSITE" id="PS00411">
    <property type="entry name" value="KINESIN_MOTOR_1"/>
    <property type="match status" value="1"/>
</dbReference>
<feature type="region of interest" description="Disordered" evidence="9">
    <location>
        <begin position="519"/>
        <end position="560"/>
    </location>
</feature>
<organism evidence="11 12">
    <name type="scientific">Glycine soja</name>
    <name type="common">Wild soybean</name>
    <dbReference type="NCBI Taxonomy" id="3848"/>
    <lineage>
        <taxon>Eukaryota</taxon>
        <taxon>Viridiplantae</taxon>
        <taxon>Streptophyta</taxon>
        <taxon>Embryophyta</taxon>
        <taxon>Tracheophyta</taxon>
        <taxon>Spermatophyta</taxon>
        <taxon>Magnoliopsida</taxon>
        <taxon>eudicotyledons</taxon>
        <taxon>Gunneridae</taxon>
        <taxon>Pentapetalae</taxon>
        <taxon>rosids</taxon>
        <taxon>fabids</taxon>
        <taxon>Fabales</taxon>
        <taxon>Fabaceae</taxon>
        <taxon>Papilionoideae</taxon>
        <taxon>50 kb inversion clade</taxon>
        <taxon>NPAAA clade</taxon>
        <taxon>indigoferoid/millettioid clade</taxon>
        <taxon>Phaseoleae</taxon>
        <taxon>Glycine</taxon>
        <taxon>Glycine subgen. Soja</taxon>
    </lineage>
</organism>
<keyword evidence="3 6" id="KW-0067">ATP-binding</keyword>
<comment type="caution">
    <text evidence="11">The sequence shown here is derived from an EMBL/GenBank/DDBJ whole genome shotgun (WGS) entry which is preliminary data.</text>
</comment>
<feature type="compositionally biased region" description="Basic and acidic residues" evidence="9">
    <location>
        <begin position="730"/>
        <end position="747"/>
    </location>
</feature>
<dbReference type="Gramene" id="XM_028346825.1">
    <property type="protein sequence ID" value="XP_028202626.1"/>
    <property type="gene ID" value="LOC114386782"/>
</dbReference>
<feature type="domain" description="Kinesin motor" evidence="10">
    <location>
        <begin position="185"/>
        <end position="519"/>
    </location>
</feature>
<dbReference type="SMART" id="SM00129">
    <property type="entry name" value="KISc"/>
    <property type="match status" value="1"/>
</dbReference>
<reference evidence="11 12" key="1">
    <citation type="submission" date="2018-09" db="EMBL/GenBank/DDBJ databases">
        <title>A high-quality reference genome of wild soybean provides a powerful tool to mine soybean genomes.</title>
        <authorList>
            <person name="Xie M."/>
            <person name="Chung C.Y.L."/>
            <person name="Li M.-W."/>
            <person name="Wong F.-L."/>
            <person name="Chan T.-F."/>
            <person name="Lam H.-M."/>
        </authorList>
    </citation>
    <scope>NUCLEOTIDE SEQUENCE [LARGE SCALE GENOMIC DNA]</scope>
    <source>
        <strain evidence="12">cv. W05</strain>
        <tissue evidence="11">Hypocotyl of etiolated seedlings</tissue>
    </source>
</reference>
<dbReference type="GO" id="GO:0007018">
    <property type="term" value="P:microtubule-based movement"/>
    <property type="evidence" value="ECO:0007669"/>
    <property type="project" value="InterPro"/>
</dbReference>
<feature type="compositionally biased region" description="Polar residues" evidence="9">
    <location>
        <begin position="748"/>
        <end position="782"/>
    </location>
</feature>
<name>A0A445GTQ5_GLYSO</name>
<dbReference type="PRINTS" id="PR00380">
    <property type="entry name" value="KINESINHEAVY"/>
</dbReference>
<feature type="compositionally biased region" description="Polar residues" evidence="9">
    <location>
        <begin position="675"/>
        <end position="691"/>
    </location>
</feature>
<dbReference type="FunFam" id="3.40.850.10:FF:000012">
    <property type="entry name" value="Kinesin-like protein"/>
    <property type="match status" value="1"/>
</dbReference>
<feature type="compositionally biased region" description="Polar residues" evidence="9">
    <location>
        <begin position="534"/>
        <end position="549"/>
    </location>
</feature>
<evidence type="ECO:0000313" key="11">
    <source>
        <dbReference type="EMBL" id="RZB64677.1"/>
    </source>
</evidence>
<feature type="binding site" evidence="6">
    <location>
        <begin position="275"/>
        <end position="282"/>
    </location>
    <ligand>
        <name>ATP</name>
        <dbReference type="ChEBI" id="CHEBI:30616"/>
    </ligand>
</feature>
<dbReference type="GO" id="GO:0003777">
    <property type="term" value="F:microtubule motor activity"/>
    <property type="evidence" value="ECO:0007669"/>
    <property type="project" value="InterPro"/>
</dbReference>
<accession>A0A445GTQ5</accession>
<keyword evidence="1 7" id="KW-0493">Microtubule</keyword>
<comment type="similarity">
    <text evidence="5">Belongs to the TRAFAC class myosin-kinesin ATPase superfamily. Kinesin family. KIN-13 subfamily.</text>
</comment>
<dbReference type="PANTHER" id="PTHR47971:SF1">
    <property type="entry name" value="KINESIN-LIKE PROTEIN"/>
    <property type="match status" value="1"/>
</dbReference>
<dbReference type="InterPro" id="IPR019821">
    <property type="entry name" value="Kinesin_motor_CS"/>
</dbReference>
<dbReference type="Gene3D" id="3.40.850.10">
    <property type="entry name" value="Kinesin motor domain"/>
    <property type="match status" value="1"/>
</dbReference>
<dbReference type="Pfam" id="PF00225">
    <property type="entry name" value="Kinesin"/>
    <property type="match status" value="1"/>
</dbReference>
<dbReference type="GO" id="GO:0008017">
    <property type="term" value="F:microtubule binding"/>
    <property type="evidence" value="ECO:0007669"/>
    <property type="project" value="InterPro"/>
</dbReference>
<dbReference type="GO" id="GO:1903338">
    <property type="term" value="P:regulation of cell wall organization or biogenesis"/>
    <property type="evidence" value="ECO:0007669"/>
    <property type="project" value="UniProtKB-ARBA"/>
</dbReference>
<evidence type="ECO:0000259" key="10">
    <source>
        <dbReference type="PROSITE" id="PS50067"/>
    </source>
</evidence>
<dbReference type="InterPro" id="IPR027417">
    <property type="entry name" value="P-loop_NTPase"/>
</dbReference>
<feature type="compositionally biased region" description="Basic and acidic residues" evidence="9">
    <location>
        <begin position="693"/>
        <end position="710"/>
    </location>
</feature>
<dbReference type="SUPFAM" id="SSF52540">
    <property type="entry name" value="P-loop containing nucleoside triphosphate hydrolases"/>
    <property type="match status" value="1"/>
</dbReference>
<keyword evidence="4 6" id="KW-0505">Motor protein</keyword>
<gene>
    <name evidence="11" type="ORF">D0Y65_040957</name>
</gene>
<evidence type="ECO:0000256" key="5">
    <source>
        <dbReference type="ARBA" id="ARBA00061030"/>
    </source>
</evidence>
<evidence type="ECO:0000256" key="8">
    <source>
        <dbReference type="SAM" id="Coils"/>
    </source>
</evidence>
<dbReference type="GO" id="GO:0005524">
    <property type="term" value="F:ATP binding"/>
    <property type="evidence" value="ECO:0007669"/>
    <property type="project" value="UniProtKB-UniRule"/>
</dbReference>
<dbReference type="PANTHER" id="PTHR47971">
    <property type="entry name" value="KINESIN-RELATED PROTEIN 6"/>
    <property type="match status" value="1"/>
</dbReference>
<evidence type="ECO:0000256" key="9">
    <source>
        <dbReference type="SAM" id="MobiDB-lite"/>
    </source>
</evidence>
<evidence type="ECO:0000313" key="12">
    <source>
        <dbReference type="Proteomes" id="UP000289340"/>
    </source>
</evidence>
<evidence type="ECO:0000256" key="4">
    <source>
        <dbReference type="ARBA" id="ARBA00023175"/>
    </source>
</evidence>
<protein>
    <recommendedName>
        <fullName evidence="7">Kinesin-like protein</fullName>
    </recommendedName>
</protein>
<evidence type="ECO:0000256" key="7">
    <source>
        <dbReference type="RuleBase" id="RU000394"/>
    </source>
</evidence>
<keyword evidence="8" id="KW-0175">Coiled coil</keyword>
<dbReference type="Proteomes" id="UP000289340">
    <property type="component" value="Chromosome 15"/>
</dbReference>
<dbReference type="PROSITE" id="PS50067">
    <property type="entry name" value="KINESIN_MOTOR_2"/>
    <property type="match status" value="1"/>
</dbReference>
<feature type="region of interest" description="Disordered" evidence="9">
    <location>
        <begin position="596"/>
        <end position="783"/>
    </location>
</feature>
<feature type="coiled-coil region" evidence="8">
    <location>
        <begin position="788"/>
        <end position="819"/>
    </location>
</feature>
<keyword evidence="2 6" id="KW-0547">Nucleotide-binding</keyword>
<dbReference type="InterPro" id="IPR001752">
    <property type="entry name" value="Kinesin_motor_dom"/>
</dbReference>